<dbReference type="CDD" id="cd23375">
    <property type="entry name" value="beta-trefoil_STI_VvMLP-like"/>
    <property type="match status" value="1"/>
</dbReference>
<accession>A0A5J4ZKN3</accession>
<dbReference type="GO" id="GO:0004866">
    <property type="term" value="F:endopeptidase inhibitor activity"/>
    <property type="evidence" value="ECO:0007669"/>
    <property type="project" value="InterPro"/>
</dbReference>
<dbReference type="PRINTS" id="PR00291">
    <property type="entry name" value="KUNITZINHBTR"/>
</dbReference>
<name>A0A5J4ZKN3_9ASTE</name>
<keyword evidence="3" id="KW-1185">Reference proteome</keyword>
<comment type="similarity">
    <text evidence="1">Belongs to the protease inhibitor I3 (leguminous Kunitz-type inhibitor) family.</text>
</comment>
<proteinExistence type="inferred from homology"/>
<dbReference type="PANTHER" id="PTHR33107:SF5">
    <property type="entry name" value="KUNITZ TRYPSIN INHIBITOR 5"/>
    <property type="match status" value="1"/>
</dbReference>
<dbReference type="SMART" id="SM00452">
    <property type="entry name" value="STI"/>
    <property type="match status" value="1"/>
</dbReference>
<dbReference type="InterPro" id="IPR002160">
    <property type="entry name" value="Prot_inh_Kunz-lg"/>
</dbReference>
<dbReference type="Gene3D" id="2.80.10.50">
    <property type="match status" value="1"/>
</dbReference>
<reference evidence="2 3" key="1">
    <citation type="submission" date="2019-09" db="EMBL/GenBank/DDBJ databases">
        <title>A chromosome-level genome assembly of the Chinese tupelo Nyssa sinensis.</title>
        <authorList>
            <person name="Yang X."/>
            <person name="Kang M."/>
            <person name="Yang Y."/>
            <person name="Xiong H."/>
            <person name="Wang M."/>
            <person name="Zhang Z."/>
            <person name="Wang Z."/>
            <person name="Wu H."/>
            <person name="Ma T."/>
            <person name="Liu J."/>
            <person name="Xi Z."/>
        </authorList>
    </citation>
    <scope>NUCLEOTIDE SEQUENCE [LARGE SCALE GENOMIC DNA]</scope>
    <source>
        <strain evidence="2">J267</strain>
        <tissue evidence="2">Leaf</tissue>
    </source>
</reference>
<sequence length="194" mass="21251">MLGGEPDPVLDIAGKKLRTGPGVEYYILPVIRGSGGGLTLASSRTRNHSCPLDVVQEKHEVDNGLPLTFSPVNPKKGVVEVSTDLNVKFSGATICVQSTVWKLDLDESIGQYIVTTGGVEGNPSRETISNWFKIEILGDDYKLVFCPTVCSGTRPINTESAKSNRRVLPRLVRKSFDRRVDIFLLGFKENCVTK</sequence>
<evidence type="ECO:0000256" key="1">
    <source>
        <dbReference type="ARBA" id="ARBA00005440"/>
    </source>
</evidence>
<organism evidence="2 3">
    <name type="scientific">Nyssa sinensis</name>
    <dbReference type="NCBI Taxonomy" id="561372"/>
    <lineage>
        <taxon>Eukaryota</taxon>
        <taxon>Viridiplantae</taxon>
        <taxon>Streptophyta</taxon>
        <taxon>Embryophyta</taxon>
        <taxon>Tracheophyta</taxon>
        <taxon>Spermatophyta</taxon>
        <taxon>Magnoliopsida</taxon>
        <taxon>eudicotyledons</taxon>
        <taxon>Gunneridae</taxon>
        <taxon>Pentapetalae</taxon>
        <taxon>asterids</taxon>
        <taxon>Cornales</taxon>
        <taxon>Nyssaceae</taxon>
        <taxon>Nyssa</taxon>
    </lineage>
</organism>
<dbReference type="SUPFAM" id="SSF50386">
    <property type="entry name" value="STI-like"/>
    <property type="match status" value="1"/>
</dbReference>
<dbReference type="PANTHER" id="PTHR33107">
    <property type="entry name" value="KUNITZ TRYPSIN INHIBITOR 2"/>
    <property type="match status" value="1"/>
</dbReference>
<dbReference type="OrthoDB" id="1872570at2759"/>
<dbReference type="InterPro" id="IPR011065">
    <property type="entry name" value="Kunitz_inhibitor_STI-like_sf"/>
</dbReference>
<dbReference type="Proteomes" id="UP000325577">
    <property type="component" value="Linkage Group LG7"/>
</dbReference>
<protein>
    <submittedName>
        <fullName evidence="2">Uncharacterized protein</fullName>
    </submittedName>
</protein>
<evidence type="ECO:0000313" key="2">
    <source>
        <dbReference type="EMBL" id="KAA8518072.1"/>
    </source>
</evidence>
<evidence type="ECO:0000313" key="3">
    <source>
        <dbReference type="Proteomes" id="UP000325577"/>
    </source>
</evidence>
<gene>
    <name evidence="2" type="ORF">F0562_015546</name>
</gene>
<dbReference type="Pfam" id="PF00197">
    <property type="entry name" value="Kunitz_legume"/>
    <property type="match status" value="1"/>
</dbReference>
<dbReference type="AlphaFoldDB" id="A0A5J4ZKN3"/>
<dbReference type="EMBL" id="CM018050">
    <property type="protein sequence ID" value="KAA8518072.1"/>
    <property type="molecule type" value="Genomic_DNA"/>
</dbReference>